<dbReference type="AlphaFoldDB" id="M4BLJ2"/>
<keyword evidence="2" id="KW-1185">Reference proteome</keyword>
<evidence type="ECO:0000313" key="1">
    <source>
        <dbReference type="EnsemblProtists" id="HpaP807277"/>
    </source>
</evidence>
<evidence type="ECO:0000313" key="2">
    <source>
        <dbReference type="Proteomes" id="UP000011713"/>
    </source>
</evidence>
<proteinExistence type="predicted"/>
<reference evidence="1" key="2">
    <citation type="submission" date="2015-06" db="UniProtKB">
        <authorList>
            <consortium name="EnsemblProtists"/>
        </authorList>
    </citation>
    <scope>IDENTIFICATION</scope>
    <source>
        <strain evidence="1">Emoy2</strain>
    </source>
</reference>
<protein>
    <submittedName>
        <fullName evidence="1">Uncharacterized protein</fullName>
    </submittedName>
</protein>
<dbReference type="EMBL" id="JH598381">
    <property type="status" value="NOT_ANNOTATED_CDS"/>
    <property type="molecule type" value="Genomic_DNA"/>
</dbReference>
<organism evidence="1 2">
    <name type="scientific">Hyaloperonospora arabidopsidis (strain Emoy2)</name>
    <name type="common">Downy mildew agent</name>
    <name type="synonym">Peronospora arabidopsidis</name>
    <dbReference type="NCBI Taxonomy" id="559515"/>
    <lineage>
        <taxon>Eukaryota</taxon>
        <taxon>Sar</taxon>
        <taxon>Stramenopiles</taxon>
        <taxon>Oomycota</taxon>
        <taxon>Peronosporomycetes</taxon>
        <taxon>Peronosporales</taxon>
        <taxon>Peronosporaceae</taxon>
        <taxon>Hyaloperonospora</taxon>
    </lineage>
</organism>
<dbReference type="EnsemblProtists" id="HpaT807277">
    <property type="protein sequence ID" value="HpaP807277"/>
    <property type="gene ID" value="HpaG807277"/>
</dbReference>
<accession>M4BLJ2</accession>
<name>M4BLJ2_HYAAE</name>
<sequence>MVNVEAVEAEKVSSANLVLKAKVRKLDRLIPQVIPVLALNTPHKQLQYEISPADKAGHTRAGSHAKI</sequence>
<dbReference type="VEuPathDB" id="FungiDB:HpaG807277"/>
<dbReference type="HOGENOM" id="CLU_2817945_0_0_1"/>
<dbReference type="Proteomes" id="UP000011713">
    <property type="component" value="Unassembled WGS sequence"/>
</dbReference>
<reference evidence="2" key="1">
    <citation type="journal article" date="2010" name="Science">
        <title>Signatures of adaptation to obligate biotrophy in the Hyaloperonospora arabidopsidis genome.</title>
        <authorList>
            <person name="Baxter L."/>
            <person name="Tripathy S."/>
            <person name="Ishaque N."/>
            <person name="Boot N."/>
            <person name="Cabral A."/>
            <person name="Kemen E."/>
            <person name="Thines M."/>
            <person name="Ah-Fong A."/>
            <person name="Anderson R."/>
            <person name="Badejoko W."/>
            <person name="Bittner-Eddy P."/>
            <person name="Boore J.L."/>
            <person name="Chibucos M.C."/>
            <person name="Coates M."/>
            <person name="Dehal P."/>
            <person name="Delehaunty K."/>
            <person name="Dong S."/>
            <person name="Downton P."/>
            <person name="Dumas B."/>
            <person name="Fabro G."/>
            <person name="Fronick C."/>
            <person name="Fuerstenberg S.I."/>
            <person name="Fulton L."/>
            <person name="Gaulin E."/>
            <person name="Govers F."/>
            <person name="Hughes L."/>
            <person name="Humphray S."/>
            <person name="Jiang R.H."/>
            <person name="Judelson H."/>
            <person name="Kamoun S."/>
            <person name="Kyung K."/>
            <person name="Meijer H."/>
            <person name="Minx P."/>
            <person name="Morris P."/>
            <person name="Nelson J."/>
            <person name="Phuntumart V."/>
            <person name="Qutob D."/>
            <person name="Rehmany A."/>
            <person name="Rougon-Cardoso A."/>
            <person name="Ryden P."/>
            <person name="Torto-Alalibo T."/>
            <person name="Studholme D."/>
            <person name="Wang Y."/>
            <person name="Win J."/>
            <person name="Wood J."/>
            <person name="Clifton S.W."/>
            <person name="Rogers J."/>
            <person name="Van den Ackerveken G."/>
            <person name="Jones J.D."/>
            <person name="McDowell J.M."/>
            <person name="Beynon J."/>
            <person name="Tyler B.M."/>
        </authorList>
    </citation>
    <scope>NUCLEOTIDE SEQUENCE [LARGE SCALE GENOMIC DNA]</scope>
    <source>
        <strain evidence="2">Emoy2</strain>
    </source>
</reference>
<dbReference type="InParanoid" id="M4BLJ2"/>